<keyword evidence="6" id="KW-1185">Reference proteome</keyword>
<dbReference type="InterPro" id="IPR051861">
    <property type="entry name" value="NET_actin-binding_domain"/>
</dbReference>
<gene>
    <name evidence="5" type="ORF">VNO78_28013</name>
</gene>
<evidence type="ECO:0000256" key="3">
    <source>
        <dbReference type="SAM" id="Coils"/>
    </source>
</evidence>
<reference evidence="5 6" key="1">
    <citation type="submission" date="2024-01" db="EMBL/GenBank/DDBJ databases">
        <title>The genomes of 5 underutilized Papilionoideae crops provide insights into root nodulation and disease resistanc.</title>
        <authorList>
            <person name="Jiang F."/>
        </authorList>
    </citation>
    <scope>NUCLEOTIDE SEQUENCE [LARGE SCALE GENOMIC DNA]</scope>
    <source>
        <strain evidence="5">DUOXIRENSHENG_FW03</strain>
        <tissue evidence="5">Leaves</tissue>
    </source>
</reference>
<dbReference type="Pfam" id="PF07765">
    <property type="entry name" value="KIP1"/>
    <property type="match status" value="1"/>
</dbReference>
<evidence type="ECO:0000313" key="5">
    <source>
        <dbReference type="EMBL" id="KAK7387307.1"/>
    </source>
</evidence>
<dbReference type="PANTHER" id="PTHR32258:SF28">
    <property type="entry name" value="PROTEIN NETWORKED 3A-RELATED"/>
    <property type="match status" value="1"/>
</dbReference>
<feature type="domain" description="NAB" evidence="4">
    <location>
        <begin position="1"/>
        <end position="67"/>
    </location>
</feature>
<keyword evidence="1 3" id="KW-0175">Coiled coil</keyword>
<comment type="similarity">
    <text evidence="2">Belongs to the NET family.</text>
</comment>
<dbReference type="GO" id="GO:0005774">
    <property type="term" value="C:vacuolar membrane"/>
    <property type="evidence" value="ECO:0007669"/>
    <property type="project" value="TreeGrafter"/>
</dbReference>
<evidence type="ECO:0000256" key="2">
    <source>
        <dbReference type="ARBA" id="ARBA00038006"/>
    </source>
</evidence>
<accession>A0AAN9S1P6</accession>
<organism evidence="5 6">
    <name type="scientific">Psophocarpus tetragonolobus</name>
    <name type="common">Winged bean</name>
    <name type="synonym">Dolichos tetragonolobus</name>
    <dbReference type="NCBI Taxonomy" id="3891"/>
    <lineage>
        <taxon>Eukaryota</taxon>
        <taxon>Viridiplantae</taxon>
        <taxon>Streptophyta</taxon>
        <taxon>Embryophyta</taxon>
        <taxon>Tracheophyta</taxon>
        <taxon>Spermatophyta</taxon>
        <taxon>Magnoliopsida</taxon>
        <taxon>eudicotyledons</taxon>
        <taxon>Gunneridae</taxon>
        <taxon>Pentapetalae</taxon>
        <taxon>rosids</taxon>
        <taxon>fabids</taxon>
        <taxon>Fabales</taxon>
        <taxon>Fabaceae</taxon>
        <taxon>Papilionoideae</taxon>
        <taxon>50 kb inversion clade</taxon>
        <taxon>NPAAA clade</taxon>
        <taxon>indigoferoid/millettioid clade</taxon>
        <taxon>Phaseoleae</taxon>
        <taxon>Psophocarpus</taxon>
    </lineage>
</organism>
<feature type="coiled-coil region" evidence="3">
    <location>
        <begin position="189"/>
        <end position="223"/>
    </location>
</feature>
<name>A0AAN9S1P6_PSOTE</name>
<protein>
    <recommendedName>
        <fullName evidence="4">NAB domain-containing protein</fullName>
    </recommendedName>
</protein>
<comment type="caution">
    <text evidence="5">The sequence shown here is derived from an EMBL/GenBank/DDBJ whole genome shotgun (WGS) entry which is preliminary data.</text>
</comment>
<dbReference type="PROSITE" id="PS51774">
    <property type="entry name" value="NAB"/>
    <property type="match status" value="1"/>
</dbReference>
<proteinExistence type="inferred from homology"/>
<dbReference type="AlphaFoldDB" id="A0AAN9S1P6"/>
<dbReference type="GO" id="GO:0003779">
    <property type="term" value="F:actin binding"/>
    <property type="evidence" value="ECO:0007669"/>
    <property type="project" value="InterPro"/>
</dbReference>
<dbReference type="Proteomes" id="UP001386955">
    <property type="component" value="Unassembled WGS sequence"/>
</dbReference>
<feature type="coiled-coil region" evidence="3">
    <location>
        <begin position="250"/>
        <end position="308"/>
    </location>
</feature>
<dbReference type="Gene3D" id="1.10.287.1490">
    <property type="match status" value="1"/>
</dbReference>
<sequence length="528" mass="60684">MTKRSLTTEMEHNVKQMLKLLEDNGDSFAQKAEMYYKKRPELIGIVEEFYRGYKSLVERSDHSTPFDLQSQASCISDNCSEPPSNMPSPRKMGRRITTNRAAGFDVFLGSGGNVNGFDASVKDADGSSTLTESDEDYDDASSINSFSVFFGNGNDHNSINRRVMELEIEIPDGKDKLCDVHEEERVKNAEDFRAKINAYEQEIKNLNDKLRHSEGEIGKLKIEIDNYRSLESSTLKGGVGLSSTVEGADAMELKKVREELRVTKEKLESSEMQIVSLKFGATKTFETIQQLQEQLDLAQKDLDSWKIKFNTQKRENSKLLERHAKMRTSAVDRDHEVRDLKASLCDIEQKIFFERSNMKSEISKLLEAQTHLEEKFKEWEYQCQSLEEEVRKINSEKVEMGETLEGEIELLKKDIDDRKKYIENVNANLDALKLERDNLKAEVGSVKEMTNARDNEIKEAYKQVEGLMSRAKKLEEVIERQRVEILEGAEEKREVIRQLCFSLEHYRNGYNLLRQAFTGSKRVDVLAT</sequence>
<evidence type="ECO:0000259" key="4">
    <source>
        <dbReference type="PROSITE" id="PS51774"/>
    </source>
</evidence>
<dbReference type="EMBL" id="JAYMYS010000007">
    <property type="protein sequence ID" value="KAK7387307.1"/>
    <property type="molecule type" value="Genomic_DNA"/>
</dbReference>
<dbReference type="InterPro" id="IPR011684">
    <property type="entry name" value="NAB"/>
</dbReference>
<evidence type="ECO:0000313" key="6">
    <source>
        <dbReference type="Proteomes" id="UP001386955"/>
    </source>
</evidence>
<dbReference type="PANTHER" id="PTHR32258">
    <property type="entry name" value="PROTEIN NETWORKED 4A"/>
    <property type="match status" value="1"/>
</dbReference>
<feature type="coiled-coil region" evidence="3">
    <location>
        <begin position="369"/>
        <end position="484"/>
    </location>
</feature>
<evidence type="ECO:0000256" key="1">
    <source>
        <dbReference type="ARBA" id="ARBA00023054"/>
    </source>
</evidence>